<feature type="transmembrane region" description="Helical" evidence="1">
    <location>
        <begin position="35"/>
        <end position="58"/>
    </location>
</feature>
<protein>
    <submittedName>
        <fullName evidence="2">Uncharacterized protein</fullName>
    </submittedName>
</protein>
<dbReference type="EMBL" id="CVRQ01000014">
    <property type="protein sequence ID" value="CRL35283.1"/>
    <property type="molecule type" value="Genomic_DNA"/>
</dbReference>
<evidence type="ECO:0000256" key="1">
    <source>
        <dbReference type="SAM" id="Phobius"/>
    </source>
</evidence>
<keyword evidence="3" id="KW-1185">Reference proteome</keyword>
<name>A0A0M6WIJ6_9FIRM</name>
<feature type="transmembrane region" description="Helical" evidence="1">
    <location>
        <begin position="70"/>
        <end position="96"/>
    </location>
</feature>
<accession>A0A0M6WIJ6</accession>
<feature type="transmembrane region" description="Helical" evidence="1">
    <location>
        <begin position="7"/>
        <end position="29"/>
    </location>
</feature>
<dbReference type="RefSeq" id="WP_055061405.1">
    <property type="nucleotide sequence ID" value="NZ_CVRQ01000014.1"/>
</dbReference>
<gene>
    <name evidence="2" type="ORF">T1815_10561</name>
</gene>
<proteinExistence type="predicted"/>
<organism evidence="2 3">
    <name type="scientific">Agathobacter rectalis</name>
    <dbReference type="NCBI Taxonomy" id="39491"/>
    <lineage>
        <taxon>Bacteria</taxon>
        <taxon>Bacillati</taxon>
        <taxon>Bacillota</taxon>
        <taxon>Clostridia</taxon>
        <taxon>Lachnospirales</taxon>
        <taxon>Lachnospiraceae</taxon>
        <taxon>Agathobacter</taxon>
    </lineage>
</organism>
<sequence length="146" mass="17096">MRKFVRTYYPFLVYFVCVALAYFLCFYLFPKYNAALAYLGFLIIYTYIDIGVFILGFFMGKIIVKRSIDISFLLCLIYALISFGLMLLIGSLKYVFYDYMYSNFTFTFSIFIESLGDRDSLFVSIGTFISFFIGEIIEYINDKSNS</sequence>
<dbReference type="Proteomes" id="UP000049472">
    <property type="component" value="Unassembled WGS sequence"/>
</dbReference>
<reference evidence="3" key="1">
    <citation type="submission" date="2015-05" db="EMBL/GenBank/DDBJ databases">
        <authorList>
            <consortium name="Pathogen Informatics"/>
        </authorList>
    </citation>
    <scope>NUCLEOTIDE SEQUENCE [LARGE SCALE GENOMIC DNA]</scope>
    <source>
        <strain evidence="3">T1-815</strain>
    </source>
</reference>
<feature type="transmembrane region" description="Helical" evidence="1">
    <location>
        <begin position="121"/>
        <end position="140"/>
    </location>
</feature>
<keyword evidence="1" id="KW-0472">Membrane</keyword>
<dbReference type="AlphaFoldDB" id="A0A0M6WIJ6"/>
<keyword evidence="1" id="KW-1133">Transmembrane helix</keyword>
<evidence type="ECO:0000313" key="2">
    <source>
        <dbReference type="EMBL" id="CRL35283.1"/>
    </source>
</evidence>
<keyword evidence="1" id="KW-0812">Transmembrane</keyword>
<evidence type="ECO:0000313" key="3">
    <source>
        <dbReference type="Proteomes" id="UP000049472"/>
    </source>
</evidence>